<organism evidence="2">
    <name type="scientific">Mesocestoides corti</name>
    <name type="common">Flatworm</name>
    <dbReference type="NCBI Taxonomy" id="53468"/>
    <lineage>
        <taxon>Eukaryota</taxon>
        <taxon>Metazoa</taxon>
        <taxon>Spiralia</taxon>
        <taxon>Lophotrochozoa</taxon>
        <taxon>Platyhelminthes</taxon>
        <taxon>Cestoda</taxon>
        <taxon>Eucestoda</taxon>
        <taxon>Cyclophyllidea</taxon>
        <taxon>Mesocestoididae</taxon>
        <taxon>Mesocestoides</taxon>
    </lineage>
</organism>
<keyword evidence="1" id="KW-0472">Membrane</keyword>
<proteinExistence type="predicted"/>
<keyword evidence="1" id="KW-1133">Transmembrane helix</keyword>
<reference evidence="2" key="1">
    <citation type="submission" date="2019-11" db="UniProtKB">
        <authorList>
            <consortium name="WormBaseParasite"/>
        </authorList>
    </citation>
    <scope>IDENTIFICATION</scope>
</reference>
<protein>
    <submittedName>
        <fullName evidence="2">Uncharacterized protein</fullName>
    </submittedName>
</protein>
<feature type="transmembrane region" description="Helical" evidence="1">
    <location>
        <begin position="36"/>
        <end position="55"/>
    </location>
</feature>
<evidence type="ECO:0000313" key="2">
    <source>
        <dbReference type="WBParaSite" id="MCU_003373-RA"/>
    </source>
</evidence>
<name>A0A5K3EV82_MESCO</name>
<dbReference type="AlphaFoldDB" id="A0A5K3EV82"/>
<sequence>MTTFGTVKQALLANYKPELNARDRPSEPTIVVTPLITYRISFVSVSGWLYIFLAAHSSMERRRMV</sequence>
<keyword evidence="1" id="KW-0812">Transmembrane</keyword>
<evidence type="ECO:0000256" key="1">
    <source>
        <dbReference type="SAM" id="Phobius"/>
    </source>
</evidence>
<accession>A0A5K3EV82</accession>
<dbReference type="WBParaSite" id="MCU_003373-RA">
    <property type="protein sequence ID" value="MCU_003373-RA"/>
    <property type="gene ID" value="MCU_003373"/>
</dbReference>